<name>A0AAD9FLP9_DISEL</name>
<evidence type="ECO:0000256" key="1">
    <source>
        <dbReference type="SAM" id="MobiDB-lite"/>
    </source>
</evidence>
<proteinExistence type="predicted"/>
<comment type="caution">
    <text evidence="2">The sequence shown here is derived from an EMBL/GenBank/DDBJ whole genome shotgun (WGS) entry which is preliminary data.</text>
</comment>
<accession>A0AAD9FLP9</accession>
<dbReference type="Proteomes" id="UP001228049">
    <property type="component" value="Unassembled WGS sequence"/>
</dbReference>
<feature type="region of interest" description="Disordered" evidence="1">
    <location>
        <begin position="136"/>
        <end position="197"/>
    </location>
</feature>
<gene>
    <name evidence="2" type="ORF">KUDE01_006292</name>
</gene>
<sequence>MCSEEEDEWIETVQLNEETVFKLDTGASVTAISSSNYSSKNHGPLQPLHKVLYGPGNHRLKVKGRFEAEGVTADPEKVRAITEMPEPTGVDGSGQNVWLPREEKQGTVIQQATTPRSYVVRTDEGQVRRNCAHLRPMHHPQPQVPPDETVTITEQSNTDSYPGAACHEESHRHTVTNDTPYGTTSGRVSRPPERLNL</sequence>
<dbReference type="AlphaFoldDB" id="A0AAD9FLP9"/>
<evidence type="ECO:0000313" key="3">
    <source>
        <dbReference type="Proteomes" id="UP001228049"/>
    </source>
</evidence>
<reference evidence="2" key="1">
    <citation type="submission" date="2023-04" db="EMBL/GenBank/DDBJ databases">
        <title>Chromosome-level genome of Chaenocephalus aceratus.</title>
        <authorList>
            <person name="Park H."/>
        </authorList>
    </citation>
    <scope>NUCLEOTIDE SEQUENCE</scope>
    <source>
        <strain evidence="2">DE</strain>
        <tissue evidence="2">Muscle</tissue>
    </source>
</reference>
<evidence type="ECO:0000313" key="2">
    <source>
        <dbReference type="EMBL" id="KAK1903335.1"/>
    </source>
</evidence>
<feature type="compositionally biased region" description="Polar residues" evidence="1">
    <location>
        <begin position="176"/>
        <end position="187"/>
    </location>
</feature>
<protein>
    <submittedName>
        <fullName evidence="2">Retrovirus-related Pol polyprotein from transposon opus</fullName>
    </submittedName>
</protein>
<organism evidence="2 3">
    <name type="scientific">Dissostichus eleginoides</name>
    <name type="common">Patagonian toothfish</name>
    <name type="synonym">Dissostichus amissus</name>
    <dbReference type="NCBI Taxonomy" id="100907"/>
    <lineage>
        <taxon>Eukaryota</taxon>
        <taxon>Metazoa</taxon>
        <taxon>Chordata</taxon>
        <taxon>Craniata</taxon>
        <taxon>Vertebrata</taxon>
        <taxon>Euteleostomi</taxon>
        <taxon>Actinopterygii</taxon>
        <taxon>Neopterygii</taxon>
        <taxon>Teleostei</taxon>
        <taxon>Neoteleostei</taxon>
        <taxon>Acanthomorphata</taxon>
        <taxon>Eupercaria</taxon>
        <taxon>Perciformes</taxon>
        <taxon>Notothenioidei</taxon>
        <taxon>Nototheniidae</taxon>
        <taxon>Dissostichus</taxon>
    </lineage>
</organism>
<dbReference type="EMBL" id="JASDAP010000005">
    <property type="protein sequence ID" value="KAK1903335.1"/>
    <property type="molecule type" value="Genomic_DNA"/>
</dbReference>
<keyword evidence="3" id="KW-1185">Reference proteome</keyword>
<feature type="compositionally biased region" description="Polar residues" evidence="1">
    <location>
        <begin position="150"/>
        <end position="160"/>
    </location>
</feature>